<evidence type="ECO:0000313" key="2">
    <source>
        <dbReference type="Proteomes" id="UP000027616"/>
    </source>
</evidence>
<dbReference type="AlphaFoldDB" id="A0A060RBP6"/>
<accession>A0A060RBP6</accession>
<evidence type="ECO:0000313" key="1">
    <source>
        <dbReference type="EMBL" id="CDN33076.1"/>
    </source>
</evidence>
<name>A0A060RBP6_9BACT</name>
<proteinExistence type="predicted"/>
<dbReference type="KEGG" id="rbc:BN938_3014"/>
<reference evidence="1 2" key="1">
    <citation type="journal article" date="2015" name="Genome Announc.">
        <title>Complete Genome Sequence of the Novel Leech Symbiont Mucinivorans hirudinis M3T.</title>
        <authorList>
            <person name="Nelson M.C."/>
            <person name="Bomar L."/>
            <person name="Graf J."/>
        </authorList>
    </citation>
    <scope>NUCLEOTIDE SEQUENCE [LARGE SCALE GENOMIC DNA]</scope>
    <source>
        <strain evidence="2">M3</strain>
    </source>
</reference>
<protein>
    <submittedName>
        <fullName evidence="1">Uncharacterized protein</fullName>
    </submittedName>
</protein>
<organism evidence="1 2">
    <name type="scientific">Mucinivorans hirudinis</name>
    <dbReference type="NCBI Taxonomy" id="1433126"/>
    <lineage>
        <taxon>Bacteria</taxon>
        <taxon>Pseudomonadati</taxon>
        <taxon>Bacteroidota</taxon>
        <taxon>Bacteroidia</taxon>
        <taxon>Bacteroidales</taxon>
        <taxon>Rikenellaceae</taxon>
        <taxon>Mucinivorans</taxon>
    </lineage>
</organism>
<dbReference type="HOGENOM" id="CLU_3346064_0_0_10"/>
<keyword evidence="2" id="KW-1185">Reference proteome</keyword>
<sequence length="37" mass="4515">MDKYLQNKQFYQSKFYNIDKKRACRLWANSINSALNN</sequence>
<dbReference type="Proteomes" id="UP000027616">
    <property type="component" value="Chromosome I"/>
</dbReference>
<dbReference type="EMBL" id="HG934468">
    <property type="protein sequence ID" value="CDN33076.1"/>
    <property type="molecule type" value="Genomic_DNA"/>
</dbReference>
<gene>
    <name evidence="1" type="ORF">BN938_3014</name>
</gene>